<keyword evidence="4" id="KW-1185">Reference proteome</keyword>
<proteinExistence type="inferred from homology"/>
<dbReference type="SUPFAM" id="SSF54211">
    <property type="entry name" value="Ribosomal protein S5 domain 2-like"/>
    <property type="match status" value="1"/>
</dbReference>
<comment type="caution">
    <text evidence="3">The sequence shown here is derived from an EMBL/GenBank/DDBJ whole genome shotgun (WGS) entry which is preliminary data.</text>
</comment>
<dbReference type="RefSeq" id="WP_209491720.1">
    <property type="nucleotide sequence ID" value="NZ_JAGGLC010000004.1"/>
</dbReference>
<dbReference type="Gene3D" id="3.30.230.10">
    <property type="match status" value="1"/>
</dbReference>
<accession>A0A8T4GX07</accession>
<keyword evidence="1" id="KW-0173">Coenzyme A biosynthesis</keyword>
<name>A0A8T4GX07_9EURY</name>
<comment type="similarity">
    <text evidence="1">Belongs to the GHMP kinase family. PoK subfamily.</text>
</comment>
<evidence type="ECO:0000313" key="4">
    <source>
        <dbReference type="Proteomes" id="UP000823736"/>
    </source>
</evidence>
<dbReference type="EC" id="2.7.1.169" evidence="1"/>
<keyword evidence="1 3" id="KW-0808">Transferase</keyword>
<dbReference type="PANTHER" id="PTHR42282">
    <property type="entry name" value="PANTOATE KINASE-RELATED"/>
    <property type="match status" value="1"/>
</dbReference>
<comment type="catalytic activity">
    <reaction evidence="1">
        <text>(R)-pantoate + ATP = (R)-4-phosphopantoate + ADP + H(+)</text>
        <dbReference type="Rhea" id="RHEA:28246"/>
        <dbReference type="ChEBI" id="CHEBI:15378"/>
        <dbReference type="ChEBI" id="CHEBI:15980"/>
        <dbReference type="ChEBI" id="CHEBI:30616"/>
        <dbReference type="ChEBI" id="CHEBI:61294"/>
        <dbReference type="ChEBI" id="CHEBI:456216"/>
        <dbReference type="EC" id="2.7.1.169"/>
    </reaction>
</comment>
<dbReference type="EMBL" id="JAGGLC010000004">
    <property type="protein sequence ID" value="MBP1987449.1"/>
    <property type="molecule type" value="Genomic_DNA"/>
</dbReference>
<feature type="domain" description="GHMP kinase N-terminal" evidence="2">
    <location>
        <begin position="62"/>
        <end position="134"/>
    </location>
</feature>
<dbReference type="AlphaFoldDB" id="A0A8T4GX07"/>
<gene>
    <name evidence="3" type="ORF">J2753_001950</name>
</gene>
<evidence type="ECO:0000259" key="2">
    <source>
        <dbReference type="Pfam" id="PF00288"/>
    </source>
</evidence>
<dbReference type="GO" id="GO:0016301">
    <property type="term" value="F:kinase activity"/>
    <property type="evidence" value="ECO:0007669"/>
    <property type="project" value="UniProtKB-UniRule"/>
</dbReference>
<comment type="pathway">
    <text evidence="1">Cofactor biosynthesis; coenzyme A biosynthesis.</text>
</comment>
<reference evidence="3" key="1">
    <citation type="submission" date="2021-03" db="EMBL/GenBank/DDBJ databases">
        <title>Genomic Encyclopedia of Type Strains, Phase IV (KMG-IV): sequencing the most valuable type-strain genomes for metagenomic binning, comparative biology and taxonomic classification.</title>
        <authorList>
            <person name="Goeker M."/>
        </authorList>
    </citation>
    <scope>NUCLEOTIDE SEQUENCE</scope>
    <source>
        <strain evidence="3">DSM 26232</strain>
    </source>
</reference>
<comment type="function">
    <text evidence="1">Phosphorylates (R)-pantoate to form (R)-4-phosphopantoate in the CoA biosynthesis pathway.</text>
</comment>
<dbReference type="PIRSF" id="PIRSF016896">
    <property type="entry name" value="GHMP_arc_MJ0969"/>
    <property type="match status" value="1"/>
</dbReference>
<dbReference type="InterPro" id="IPR012043">
    <property type="entry name" value="PoK"/>
</dbReference>
<evidence type="ECO:0000313" key="3">
    <source>
        <dbReference type="EMBL" id="MBP1987449.1"/>
    </source>
</evidence>
<organism evidence="3 4">
    <name type="scientific">Halolamina salifodinae</name>
    <dbReference type="NCBI Taxonomy" id="1202767"/>
    <lineage>
        <taxon>Archaea</taxon>
        <taxon>Methanobacteriati</taxon>
        <taxon>Methanobacteriota</taxon>
        <taxon>Stenosarchaea group</taxon>
        <taxon>Halobacteria</taxon>
        <taxon>Halobacteriales</taxon>
        <taxon>Haloferacaceae</taxon>
    </lineage>
</organism>
<dbReference type="OrthoDB" id="85822at2157"/>
<keyword evidence="1" id="KW-0547">Nucleotide-binding</keyword>
<dbReference type="InterPro" id="IPR014721">
    <property type="entry name" value="Ribsml_uS5_D2-typ_fold_subgr"/>
</dbReference>
<keyword evidence="1 3" id="KW-0418">Kinase</keyword>
<keyword evidence="1" id="KW-0067">ATP-binding</keyword>
<dbReference type="GO" id="GO:0015937">
    <property type="term" value="P:coenzyme A biosynthetic process"/>
    <property type="evidence" value="ECO:0007669"/>
    <property type="project" value="UniProtKB-UniRule"/>
</dbReference>
<sequence>MDAFAPASVTAVFAPDDTESGSRGASVALEDGVTVSVAAAEETTVTVDGEPASFEPVAGVLERLGVAAAVDVQPDTPIGAGFGASGAATLATALAANAQFDLGNSRDELLSHAHDAEVDAGTGLGDVFVQEAGGLVYNVGNGRQRVETDEPVEYASYGGLPTADALADEELMATVREEGGAVLDSLPDPPTVRAVVERSWPFARALGLPTERVVEDVARVEAEGGVGTMAMLGETVVAVDCEGVLPNRTRVSPAGARLL</sequence>
<dbReference type="Pfam" id="PF00288">
    <property type="entry name" value="GHMP_kinases_N"/>
    <property type="match status" value="1"/>
</dbReference>
<dbReference type="PANTHER" id="PTHR42282:SF1">
    <property type="entry name" value="PANTOATE KINASE"/>
    <property type="match status" value="1"/>
</dbReference>
<dbReference type="Proteomes" id="UP000823736">
    <property type="component" value="Unassembled WGS sequence"/>
</dbReference>
<dbReference type="InterPro" id="IPR020568">
    <property type="entry name" value="Ribosomal_Su5_D2-typ_SF"/>
</dbReference>
<dbReference type="GO" id="GO:0005524">
    <property type="term" value="F:ATP binding"/>
    <property type="evidence" value="ECO:0007669"/>
    <property type="project" value="UniProtKB-KW"/>
</dbReference>
<evidence type="ECO:0000256" key="1">
    <source>
        <dbReference type="HAMAP-Rule" id="MF_02223"/>
    </source>
</evidence>
<dbReference type="InterPro" id="IPR006204">
    <property type="entry name" value="GHMP_kinase_N_dom"/>
</dbReference>
<dbReference type="HAMAP" id="MF_02223">
    <property type="entry name" value="Pantoate_kinase"/>
    <property type="match status" value="1"/>
</dbReference>
<protein>
    <recommendedName>
        <fullName evidence="1">Pantoate kinase</fullName>
        <shortName evidence="1">PoK</shortName>
        <ecNumber evidence="1">2.7.1.169</ecNumber>
    </recommendedName>
</protein>